<dbReference type="Proteomes" id="UP000502753">
    <property type="component" value="Segment"/>
</dbReference>
<reference evidence="1 2" key="1">
    <citation type="submission" date="2020-04" db="EMBL/GenBank/DDBJ databases">
        <title>Characterization and complete genome analysis of a novel phage JC01 infecting Cronobacter sakazakii.</title>
        <authorList>
            <person name="Jiang J."/>
            <person name="Zhao C."/>
            <person name="Tie D."/>
            <person name="Li Z."/>
        </authorList>
    </citation>
    <scope>NUCLEOTIDE SEQUENCE [LARGE SCALE GENOMIC DNA]</scope>
</reference>
<keyword evidence="2" id="KW-1185">Reference proteome</keyword>
<dbReference type="GeneID" id="62681171"/>
<sequence>MLIFMDGFEQLRDTVASGSPSPLLTVLNASGYTASGNITVDPARVQTSRCLTLVDTATLKRTFTSTQGKVVIGFAYKGGTRTDITNITNVGALQWDATTGKLKMANGTGTATVLLDTWYYYEIVIDKANQLLQVFVNNGKDIEVGLPASAQNLSTFECLWAGAAADNKGVDDLYFVDSATGRYVDRMGPIAITARLPTQDVDKEWSPSSGTDHWDLVNNMPPVDDQYVQSNTSGATDTYLSNVGLPQGAAILAVGITALNKKSDIDARQLGLVIGRKGQTQKEKVDTQLSTSPKYSYAVFETAPDNTAWTDESVTSVPFGVVVRP</sequence>
<dbReference type="RefSeq" id="YP_009998580.1">
    <property type="nucleotide sequence ID" value="NC_052989.1"/>
</dbReference>
<dbReference type="KEGG" id="vg:62681171"/>
<proteinExistence type="predicted"/>
<accession>A0A6M3YKD8</accession>
<organism evidence="1 2">
    <name type="scientific">Cronobacter phage JC01</name>
    <dbReference type="NCBI Taxonomy" id="2729575"/>
    <lineage>
        <taxon>Viruses</taxon>
        <taxon>Duplodnaviria</taxon>
        <taxon>Heunggongvirae</taxon>
        <taxon>Uroviricota</taxon>
        <taxon>Caudoviricetes</taxon>
        <taxon>Casjensviridae</taxon>
        <taxon>Jacunavirus</taxon>
        <taxon>Jacunavirus JC01</taxon>
    </lineage>
</organism>
<protein>
    <submittedName>
        <fullName evidence="1">Uncharacterized protein</fullName>
    </submittedName>
</protein>
<dbReference type="EMBL" id="MT330372">
    <property type="protein sequence ID" value="QJI52250.1"/>
    <property type="molecule type" value="Genomic_DNA"/>
</dbReference>
<evidence type="ECO:0000313" key="2">
    <source>
        <dbReference type="Proteomes" id="UP000502753"/>
    </source>
</evidence>
<name>A0A6M3YKD8_9CAUD</name>
<evidence type="ECO:0000313" key="1">
    <source>
        <dbReference type="EMBL" id="QJI52250.1"/>
    </source>
</evidence>